<dbReference type="Proteomes" id="UP000251835">
    <property type="component" value="Unassembled WGS sequence"/>
</dbReference>
<reference evidence="1 2" key="1">
    <citation type="submission" date="2018-05" db="EMBL/GenBank/DDBJ databases">
        <title>Genomic Encyclopedia of Type Strains, Phase IV (KMG-IV): sequencing the most valuable type-strain genomes for metagenomic binning, comparative biology and taxonomic classification.</title>
        <authorList>
            <person name="Goeker M."/>
        </authorList>
    </citation>
    <scope>NUCLEOTIDE SEQUENCE [LARGE SCALE GENOMIC DNA]</scope>
    <source>
        <strain evidence="1 2">DSM 28579</strain>
    </source>
</reference>
<organism evidence="1 2">
    <name type="scientific">Balneicella halophila</name>
    <dbReference type="NCBI Taxonomy" id="1537566"/>
    <lineage>
        <taxon>Bacteria</taxon>
        <taxon>Pseudomonadati</taxon>
        <taxon>Bacteroidota</taxon>
        <taxon>Bacteroidia</taxon>
        <taxon>Bacteroidales</taxon>
        <taxon>Balneicellaceae</taxon>
        <taxon>Balneicella</taxon>
    </lineage>
</organism>
<protein>
    <submittedName>
        <fullName evidence="1">Uncharacterized protein</fullName>
    </submittedName>
</protein>
<sequence length="152" mass="17382">MLKYYFTKNKSLWGLFLPIILIGLYSCTDDDFVKDFNYVSIPINSVDIPDTIFLDQKTTFTAHSLIKQGCQVYLTMDYVTFGKQIISTAKAIEHEDQDCGELTDLTLNIDFTPNNIGSYTFLFWAGENPTTEVDKYITKEIFVKAKNTQAVE</sequence>
<name>A0A7L4UQP1_BALHA</name>
<proteinExistence type="predicted"/>
<dbReference type="PROSITE" id="PS51257">
    <property type="entry name" value="PROKAR_LIPOPROTEIN"/>
    <property type="match status" value="1"/>
</dbReference>
<comment type="caution">
    <text evidence="1">The sequence shown here is derived from an EMBL/GenBank/DDBJ whole genome shotgun (WGS) entry which is preliminary data.</text>
</comment>
<accession>A0A7L4UQP1</accession>
<evidence type="ECO:0000313" key="2">
    <source>
        <dbReference type="Proteomes" id="UP000251835"/>
    </source>
</evidence>
<gene>
    <name evidence="1" type="ORF">C7377_0122</name>
</gene>
<dbReference type="AlphaFoldDB" id="A0A7L4UQP1"/>
<dbReference type="RefSeq" id="WP_116495408.1">
    <property type="nucleotide sequence ID" value="NZ_QENZ01000003.1"/>
</dbReference>
<evidence type="ECO:0000313" key="1">
    <source>
        <dbReference type="EMBL" id="PVX51832.1"/>
    </source>
</evidence>
<keyword evidence="2" id="KW-1185">Reference proteome</keyword>
<dbReference type="OrthoDB" id="893802at2"/>
<dbReference type="EMBL" id="QENZ01000003">
    <property type="protein sequence ID" value="PVX51832.1"/>
    <property type="molecule type" value="Genomic_DNA"/>
</dbReference>